<dbReference type="PANTHER" id="PTHR22706">
    <property type="entry name" value="ASSEMBLY FACTOR FOR SPINDLE MICROTUBULES"/>
    <property type="match status" value="1"/>
</dbReference>
<evidence type="ECO:0000256" key="5">
    <source>
        <dbReference type="SAM" id="MobiDB-lite"/>
    </source>
</evidence>
<dbReference type="PANTHER" id="PTHR22706:SF1">
    <property type="entry name" value="ASSEMBLY FACTOR FOR SPINDLE MICROTUBULES"/>
    <property type="match status" value="1"/>
</dbReference>
<dbReference type="PROSITE" id="PS50096">
    <property type="entry name" value="IQ"/>
    <property type="match status" value="5"/>
</dbReference>
<comment type="subcellular location">
    <subcellularLocation>
        <location evidence="1">Cytoplasm</location>
    </subcellularLocation>
</comment>
<evidence type="ECO:0000256" key="4">
    <source>
        <dbReference type="ARBA" id="ARBA00022860"/>
    </source>
</evidence>
<evidence type="ECO:0000256" key="1">
    <source>
        <dbReference type="ARBA" id="ARBA00004496"/>
    </source>
</evidence>
<feature type="region of interest" description="Disordered" evidence="5">
    <location>
        <begin position="1331"/>
        <end position="1351"/>
    </location>
</feature>
<comment type="caution">
    <text evidence="6">The sequence shown here is derived from an EMBL/GenBank/DDBJ whole genome shotgun (WGS) entry which is preliminary data.</text>
</comment>
<proteinExistence type="predicted"/>
<keyword evidence="2" id="KW-0963">Cytoplasm</keyword>
<dbReference type="InterPro" id="IPR051185">
    <property type="entry name" value="ASPM"/>
</dbReference>
<keyword evidence="3" id="KW-0677">Repeat</keyword>
<name>A0AAW1RFQ7_9CHLO</name>
<keyword evidence="7" id="KW-1185">Reference proteome</keyword>
<dbReference type="GO" id="GO:0005516">
    <property type="term" value="F:calmodulin binding"/>
    <property type="evidence" value="ECO:0007669"/>
    <property type="project" value="UniProtKB-KW"/>
</dbReference>
<gene>
    <name evidence="6" type="ORF">WJX81_003167</name>
</gene>
<dbReference type="InterPro" id="IPR000048">
    <property type="entry name" value="IQ_motif_EF-hand-BS"/>
</dbReference>
<evidence type="ECO:0000256" key="2">
    <source>
        <dbReference type="ARBA" id="ARBA00022490"/>
    </source>
</evidence>
<dbReference type="GO" id="GO:0000278">
    <property type="term" value="P:mitotic cell cycle"/>
    <property type="evidence" value="ECO:0007669"/>
    <property type="project" value="TreeGrafter"/>
</dbReference>
<dbReference type="Proteomes" id="UP001445335">
    <property type="component" value="Unassembled WGS sequence"/>
</dbReference>
<dbReference type="GO" id="GO:0005737">
    <property type="term" value="C:cytoplasm"/>
    <property type="evidence" value="ECO:0007669"/>
    <property type="project" value="UniProtKB-SubCell"/>
</dbReference>
<reference evidence="6 7" key="1">
    <citation type="journal article" date="2024" name="Nat. Commun.">
        <title>Phylogenomics reveals the evolutionary origins of lichenization in chlorophyte algae.</title>
        <authorList>
            <person name="Puginier C."/>
            <person name="Libourel C."/>
            <person name="Otte J."/>
            <person name="Skaloud P."/>
            <person name="Haon M."/>
            <person name="Grisel S."/>
            <person name="Petersen M."/>
            <person name="Berrin J.G."/>
            <person name="Delaux P.M."/>
            <person name="Dal Grande F."/>
            <person name="Keller J."/>
        </authorList>
    </citation>
    <scope>NUCLEOTIDE SEQUENCE [LARGE SCALE GENOMIC DNA]</scope>
    <source>
        <strain evidence="6 7">SAG 245.80</strain>
    </source>
</reference>
<dbReference type="GO" id="GO:0007051">
    <property type="term" value="P:spindle organization"/>
    <property type="evidence" value="ECO:0007669"/>
    <property type="project" value="TreeGrafter"/>
</dbReference>
<feature type="region of interest" description="Disordered" evidence="5">
    <location>
        <begin position="1269"/>
        <end position="1309"/>
    </location>
</feature>
<evidence type="ECO:0000256" key="3">
    <source>
        <dbReference type="ARBA" id="ARBA00022737"/>
    </source>
</evidence>
<protein>
    <recommendedName>
        <fullName evidence="8">Glycosyltransferase family 92 protein</fullName>
    </recommendedName>
</protein>
<evidence type="ECO:0000313" key="6">
    <source>
        <dbReference type="EMBL" id="KAK9832606.1"/>
    </source>
</evidence>
<dbReference type="GO" id="GO:0051295">
    <property type="term" value="P:establishment of meiotic spindle localization"/>
    <property type="evidence" value="ECO:0007669"/>
    <property type="project" value="TreeGrafter"/>
</dbReference>
<sequence>MWFWYCAIRNVQNGEEKSPTEQRIQADKEILRLSAKEAPKRAGGHSPRSGGSTQVWYRKAGEMGVYQYEIPGIIELENGAREAVVIHLYLKGLHNGDTVTYRGSMFAESAEWEWYNWGGTGLCQPQITANWWPRVFFREVARQEREHDFRVYKEVMFDEMAEPDMGTEEERYRVCTPYPFELNMTALDALLDFELHIDQFKNFVYYSPSTVHKPVPRPAPPMEGQQPEVVALLVPFLHPTPQEAANNLLFLYVQYHRPLGFAKFVQYTQSTFLGGFLADERLRRLVAEGHLEFVLWDSTTECTDHLKCFQPVMYSHAVLAFWGANVYLSMADHDEYLALPNPDKAASVQDLIGRCFDGQSQVNLRRYNIVCGGERCQSKDGHNEDNDDIELTAELDLWTGPVGAGHRHPLEHYTLRAIEPFNADRGKCMVHPEHMAGFQVHYGMVLPSGKVHPNATEPYGVPISEECAVWLHMVNLFTGRDDRSSGTFRTDHSWQWVFNRHLHRGNSTAPQHHPVCVPTAQPPWLEFGRVAQGSNKALMMNVLNPTAEPQVVYEERAPRQHGFEVVDAGGRLLPSGTALAIAPGAHASLHERALTVWLNSVLVPGGGACAEASYPNSDTLATGRLAARLKGLLARLAAADERVVATMLALERRIDGGLLLLADEAAQAADVHLRRRTLGALLAYHPLWLRAGLEVVVGAPVPAADGNWRRARRSRAELESFAAGRLLGDPELAAQLATNRSVGGLFPPGYWAELGRLVLKRLLLLALLLDTAAAHAARPPGAPLLFRRAQPLKSTANAVAQLLAGRLRGEGDTARHLAGAGFRPAYEQDPRTEFDFGVSALAVDLRSGVRLLRLAELLADVPGLVAAGHFPAERRPLQAQNVERALGALRLAARGTATGAEGTAPEGSCAWRSVVGADGDGGGAAAARRAGVARNFALVDAAMARLGGVPPLISAADCCEQGGPAEQAVAAFVAFLCARLLEAWVAAARVLQRAARARLFRARLRRGGARRAALAAGVLRLQALWRGRAARARLADMAGAASTLAAVVRGWLVRRRVRDQMVLPAVLTAGAAAKRSLQAARREARLRAAVARVAVLREWAAAQIQRRVRGAAARAALARARAAAICIQAHWRGCMQRARFAAQRAAAAAIQARELLCQHTAALRMQAIWRGRMQRQNHLRQRRAAVCVQAHGQGYGAGCNAYAGSMARRGREAALAAAATGSAGRAGVHAEVARAAAVPGAAARCGGGPSGLARARRAAAASRAPCRARRAGSLEGPCRPPTPGARARRRNCDPDSLARGGRPAALPACQRGDRRHARLAGAGQITVHAGGYGPNSGRVAGGRGEEAGGSGGGGGALHTLARAFHAGQVATAVADLEACCGLSAACAADCVAAGGPAALVQHLRACGRGARNQGMVLAALATLGHVAARPTLAGAVSAAQDAGVDCASVVAAALQHHRESEGVLAAAVRLLSLLAADSARAAALAGNQAATKQLAAAGQLLARRVDVEARYLARLEGQKGSDASAREATRKLVAARRQLVVLAPLLNALGLPAPPDPAAALGGGWGALDEQPRNTIVRDMLRQLQAGAPSPARGKP</sequence>
<dbReference type="SMART" id="SM00015">
    <property type="entry name" value="IQ"/>
    <property type="match status" value="4"/>
</dbReference>
<evidence type="ECO:0008006" key="8">
    <source>
        <dbReference type="Google" id="ProtNLM"/>
    </source>
</evidence>
<dbReference type="EMBL" id="JALJOU010000040">
    <property type="protein sequence ID" value="KAK9832606.1"/>
    <property type="molecule type" value="Genomic_DNA"/>
</dbReference>
<dbReference type="GO" id="GO:0000922">
    <property type="term" value="C:spindle pole"/>
    <property type="evidence" value="ECO:0007669"/>
    <property type="project" value="TreeGrafter"/>
</dbReference>
<accession>A0AAW1RFQ7</accession>
<organism evidence="6 7">
    <name type="scientific">Elliptochloris bilobata</name>
    <dbReference type="NCBI Taxonomy" id="381761"/>
    <lineage>
        <taxon>Eukaryota</taxon>
        <taxon>Viridiplantae</taxon>
        <taxon>Chlorophyta</taxon>
        <taxon>core chlorophytes</taxon>
        <taxon>Trebouxiophyceae</taxon>
        <taxon>Trebouxiophyceae incertae sedis</taxon>
        <taxon>Elliptochloris clade</taxon>
        <taxon>Elliptochloris</taxon>
    </lineage>
</organism>
<evidence type="ECO:0000313" key="7">
    <source>
        <dbReference type="Proteomes" id="UP001445335"/>
    </source>
</evidence>
<keyword evidence="4" id="KW-0112">Calmodulin-binding</keyword>